<feature type="region of interest" description="Disordered" evidence="1">
    <location>
        <begin position="1"/>
        <end position="33"/>
    </location>
</feature>
<dbReference type="Proteomes" id="UP000054893">
    <property type="component" value="Unassembled WGS sequence"/>
</dbReference>
<gene>
    <name evidence="3" type="ORF">AWB64_05968</name>
</gene>
<evidence type="ECO:0000313" key="4">
    <source>
        <dbReference type="Proteomes" id="UP000054893"/>
    </source>
</evidence>
<evidence type="ECO:0000313" key="3">
    <source>
        <dbReference type="EMBL" id="SAL54275.1"/>
    </source>
</evidence>
<feature type="domain" description="N-acyl amino acid synthase FeeM catalytic core" evidence="2">
    <location>
        <begin position="57"/>
        <end position="196"/>
    </location>
</feature>
<evidence type="ECO:0000259" key="2">
    <source>
        <dbReference type="Pfam" id="PF21926"/>
    </source>
</evidence>
<feature type="region of interest" description="Disordered" evidence="1">
    <location>
        <begin position="257"/>
        <end position="282"/>
    </location>
</feature>
<dbReference type="AlphaFoldDB" id="A0A158ICG2"/>
<sequence>MHDATHEVRAATLASPSFMPPSPAAQTTASQNIQREARLPFTVRVVADDEALERALKMRQAAYQRHVPDFARTMDQPEPYDREPGGLIFLAEAKLNGAPVGTMRIQSNRYRRLSLQTSVDLPDWVSGKLVGATRLGVEAGAAGRMVKTALFKAFYLYCMLEKIEWMVIAARTPLDRQYAAMLFRDVFGEKEFIPLAHANNIPHRVMAFEVATAQQRWHEARHPLYDFMVATHHPDIDLSAAPSLNWPPAAGSASAINTPSSLLPQHGQTANGSAGTGEALHY</sequence>
<reference evidence="3 4" key="1">
    <citation type="submission" date="2016-01" db="EMBL/GenBank/DDBJ databases">
        <authorList>
            <person name="Oliw E.H."/>
        </authorList>
    </citation>
    <scope>NUCLEOTIDE SEQUENCE [LARGE SCALE GENOMIC DNA]</scope>
    <source>
        <strain evidence="3">LMG 22029</strain>
    </source>
</reference>
<dbReference type="Gene3D" id="3.40.630.30">
    <property type="match status" value="1"/>
</dbReference>
<dbReference type="Pfam" id="PF21926">
    <property type="entry name" value="FeeM"/>
    <property type="match status" value="1"/>
</dbReference>
<dbReference type="InterPro" id="IPR054597">
    <property type="entry name" value="FeeM_cat"/>
</dbReference>
<accession>A0A158ICG2</accession>
<proteinExistence type="predicted"/>
<organism evidence="3 4">
    <name type="scientific">Caballeronia sordidicola</name>
    <name type="common">Burkholderia sordidicola</name>
    <dbReference type="NCBI Taxonomy" id="196367"/>
    <lineage>
        <taxon>Bacteria</taxon>
        <taxon>Pseudomonadati</taxon>
        <taxon>Pseudomonadota</taxon>
        <taxon>Betaproteobacteria</taxon>
        <taxon>Burkholderiales</taxon>
        <taxon>Burkholderiaceae</taxon>
        <taxon>Caballeronia</taxon>
    </lineage>
</organism>
<dbReference type="SUPFAM" id="SSF55729">
    <property type="entry name" value="Acyl-CoA N-acyltransferases (Nat)"/>
    <property type="match status" value="1"/>
</dbReference>
<dbReference type="InterPro" id="IPR016181">
    <property type="entry name" value="Acyl_CoA_acyltransferase"/>
</dbReference>
<dbReference type="EMBL" id="FCOC02000034">
    <property type="protein sequence ID" value="SAL54275.1"/>
    <property type="molecule type" value="Genomic_DNA"/>
</dbReference>
<feature type="compositionally biased region" description="Polar residues" evidence="1">
    <location>
        <begin position="257"/>
        <end position="273"/>
    </location>
</feature>
<name>A0A158ICG2_CABSO</name>
<evidence type="ECO:0000256" key="1">
    <source>
        <dbReference type="SAM" id="MobiDB-lite"/>
    </source>
</evidence>
<protein>
    <recommendedName>
        <fullName evidence="2">N-acyl amino acid synthase FeeM catalytic core domain-containing protein</fullName>
    </recommendedName>
</protein>